<dbReference type="EMBL" id="CAJOAY010023274">
    <property type="protein sequence ID" value="CAF4364797.1"/>
    <property type="molecule type" value="Genomic_DNA"/>
</dbReference>
<reference evidence="2" key="1">
    <citation type="submission" date="2021-02" db="EMBL/GenBank/DDBJ databases">
        <authorList>
            <person name="Nowell W R."/>
        </authorList>
    </citation>
    <scope>NUCLEOTIDE SEQUENCE</scope>
</reference>
<dbReference type="GO" id="GO:0005886">
    <property type="term" value="C:plasma membrane"/>
    <property type="evidence" value="ECO:0007669"/>
    <property type="project" value="TreeGrafter"/>
</dbReference>
<dbReference type="PANTHER" id="PTHR24092:SF150">
    <property type="entry name" value="PHOSPHOLIPID-TRANSPORTING ATPASE"/>
    <property type="match status" value="1"/>
</dbReference>
<evidence type="ECO:0000313" key="2">
    <source>
        <dbReference type="EMBL" id="CAF4364797.1"/>
    </source>
</evidence>
<dbReference type="Proteomes" id="UP000663881">
    <property type="component" value="Unassembled WGS sequence"/>
</dbReference>
<gene>
    <name evidence="2" type="ORF">OKA104_LOCUS49521</name>
</gene>
<evidence type="ECO:0000259" key="1">
    <source>
        <dbReference type="Pfam" id="PF00122"/>
    </source>
</evidence>
<dbReference type="Pfam" id="PF00122">
    <property type="entry name" value="E1-E2_ATPase"/>
    <property type="match status" value="1"/>
</dbReference>
<sequence length="130" mass="15129">ARYRSDKQINNRRTEILINKQLIDKYWREIQVGDIIRIHNNDFIPADMILISSSEPNGLCLIETTDLDGESNLKHRQTLKETVYLQDNLTELSNFNAEIECEQPNNNLLRFEGNLIWNTQTNALGNDNIL</sequence>
<dbReference type="PANTHER" id="PTHR24092">
    <property type="entry name" value="PROBABLE PHOSPHOLIPID-TRANSPORTING ATPASE"/>
    <property type="match status" value="1"/>
</dbReference>
<dbReference type="InterPro" id="IPR059000">
    <property type="entry name" value="ATPase_P-type_domA"/>
</dbReference>
<accession>A0A820LXZ9</accession>
<feature type="non-terminal residue" evidence="2">
    <location>
        <position position="1"/>
    </location>
</feature>
<feature type="non-terminal residue" evidence="2">
    <location>
        <position position="130"/>
    </location>
</feature>
<dbReference type="Gene3D" id="2.70.150.10">
    <property type="entry name" value="Calcium-transporting ATPase, cytoplasmic transduction domain A"/>
    <property type="match status" value="1"/>
</dbReference>
<evidence type="ECO:0000313" key="3">
    <source>
        <dbReference type="Proteomes" id="UP000663881"/>
    </source>
</evidence>
<name>A0A820LXZ9_9BILA</name>
<dbReference type="GO" id="GO:0045332">
    <property type="term" value="P:phospholipid translocation"/>
    <property type="evidence" value="ECO:0007669"/>
    <property type="project" value="TreeGrafter"/>
</dbReference>
<protein>
    <recommendedName>
        <fullName evidence="1">P-type ATPase A domain-containing protein</fullName>
    </recommendedName>
</protein>
<comment type="caution">
    <text evidence="2">The sequence shown here is derived from an EMBL/GenBank/DDBJ whole genome shotgun (WGS) entry which is preliminary data.</text>
</comment>
<proteinExistence type="predicted"/>
<dbReference type="GO" id="GO:0140326">
    <property type="term" value="F:ATPase-coupled intramembrane lipid transporter activity"/>
    <property type="evidence" value="ECO:0007669"/>
    <property type="project" value="TreeGrafter"/>
</dbReference>
<dbReference type="SUPFAM" id="SSF81653">
    <property type="entry name" value="Calcium ATPase, transduction domain A"/>
    <property type="match status" value="1"/>
</dbReference>
<organism evidence="2 3">
    <name type="scientific">Adineta steineri</name>
    <dbReference type="NCBI Taxonomy" id="433720"/>
    <lineage>
        <taxon>Eukaryota</taxon>
        <taxon>Metazoa</taxon>
        <taxon>Spiralia</taxon>
        <taxon>Gnathifera</taxon>
        <taxon>Rotifera</taxon>
        <taxon>Eurotatoria</taxon>
        <taxon>Bdelloidea</taxon>
        <taxon>Adinetida</taxon>
        <taxon>Adinetidae</taxon>
        <taxon>Adineta</taxon>
    </lineage>
</organism>
<dbReference type="AlphaFoldDB" id="A0A820LXZ9"/>
<feature type="domain" description="P-type ATPase A" evidence="1">
    <location>
        <begin position="11"/>
        <end position="75"/>
    </location>
</feature>
<dbReference type="GO" id="GO:0005802">
    <property type="term" value="C:trans-Golgi network"/>
    <property type="evidence" value="ECO:0007669"/>
    <property type="project" value="TreeGrafter"/>
</dbReference>
<dbReference type="InterPro" id="IPR008250">
    <property type="entry name" value="ATPase_P-typ_transduc_dom_A_sf"/>
</dbReference>